<dbReference type="GO" id="GO:0008270">
    <property type="term" value="F:zinc ion binding"/>
    <property type="evidence" value="ECO:0007669"/>
    <property type="project" value="InterPro"/>
</dbReference>
<gene>
    <name evidence="3" type="ORF">LshimejAT787_0700120</name>
</gene>
<dbReference type="Pfam" id="PF00172">
    <property type="entry name" value="Zn_clus"/>
    <property type="match status" value="1"/>
</dbReference>
<accession>A0A9P3PN82</accession>
<feature type="compositionally biased region" description="Low complexity" evidence="1">
    <location>
        <begin position="363"/>
        <end position="383"/>
    </location>
</feature>
<reference evidence="3" key="1">
    <citation type="submission" date="2022-07" db="EMBL/GenBank/DDBJ databases">
        <title>The genome of Lyophyllum shimeji provides insight into the initial evolution of ectomycorrhizal fungal genome.</title>
        <authorList>
            <person name="Kobayashi Y."/>
            <person name="Shibata T."/>
            <person name="Hirakawa H."/>
            <person name="Shigenobu S."/>
            <person name="Nishiyama T."/>
            <person name="Yamada A."/>
            <person name="Hasebe M."/>
            <person name="Kawaguchi M."/>
        </authorList>
    </citation>
    <scope>NUCLEOTIDE SEQUENCE</scope>
    <source>
        <strain evidence="3">AT787</strain>
    </source>
</reference>
<dbReference type="PROSITE" id="PS00463">
    <property type="entry name" value="ZN2_CY6_FUNGAL_1"/>
    <property type="match status" value="1"/>
</dbReference>
<sequence length="463" mass="50104">MDDPTTYAPYVGYGDVECMYPTAHSDLQGNGARFVASQVSPQETVVRSAAYHHPLGDLAPNLWLASRSHDSQYESLYQQPTLDCQFPQDATTSFTDGLGLSEPFVPESEPAGPSQQMHPWSPTFALDVPGLEGTSFFDPNTFDMRRSNASWGDPTLPGDGSVYYTGMGGLESFVPEVPEFDGRAAMRSYNAKDVEDGQPGIVDASYDLPEQFSDPAYVLNASSSSSLSAYDTQTPSTPLLVHQSQSVPPGYLSSYSELSANVAHLFATGQEDHTPGNGLMHQPSPRTWQAPVEIRGLNEDRGVLEGNGKSRETFSRRRHRPSSSVDEPNTTRTIPPPPPDSSFCTIHHSSLPPHATPLEHVPSRSSNSSADSSSSRSLASNNAPLGPTTHVLRFREVPLRTASGNKGKRPPGLACFLCRGRKIACGRPAEGSADPTCNQCRRRGGPCEYPRESLRGLHRRGGT</sequence>
<comment type="caution">
    <text evidence="3">The sequence shown here is derived from an EMBL/GenBank/DDBJ whole genome shotgun (WGS) entry which is preliminary data.</text>
</comment>
<keyword evidence="4" id="KW-1185">Reference proteome</keyword>
<feature type="domain" description="Zn(2)-C6 fungal-type" evidence="2">
    <location>
        <begin position="414"/>
        <end position="449"/>
    </location>
</feature>
<organism evidence="3 4">
    <name type="scientific">Lyophyllum shimeji</name>
    <name type="common">Hon-shimeji</name>
    <name type="synonym">Tricholoma shimeji</name>
    <dbReference type="NCBI Taxonomy" id="47721"/>
    <lineage>
        <taxon>Eukaryota</taxon>
        <taxon>Fungi</taxon>
        <taxon>Dikarya</taxon>
        <taxon>Basidiomycota</taxon>
        <taxon>Agaricomycotina</taxon>
        <taxon>Agaricomycetes</taxon>
        <taxon>Agaricomycetidae</taxon>
        <taxon>Agaricales</taxon>
        <taxon>Tricholomatineae</taxon>
        <taxon>Lyophyllaceae</taxon>
        <taxon>Lyophyllum</taxon>
    </lineage>
</organism>
<dbReference type="CDD" id="cd00067">
    <property type="entry name" value="GAL4"/>
    <property type="match status" value="1"/>
</dbReference>
<dbReference type="AlphaFoldDB" id="A0A9P3PN82"/>
<feature type="compositionally biased region" description="Polar residues" evidence="1">
    <location>
        <begin position="322"/>
        <end position="333"/>
    </location>
</feature>
<evidence type="ECO:0000313" key="3">
    <source>
        <dbReference type="EMBL" id="GLB39502.1"/>
    </source>
</evidence>
<feature type="region of interest" description="Disordered" evidence="1">
    <location>
        <begin position="297"/>
        <end position="390"/>
    </location>
</feature>
<proteinExistence type="predicted"/>
<dbReference type="GO" id="GO:0000981">
    <property type="term" value="F:DNA-binding transcription factor activity, RNA polymerase II-specific"/>
    <property type="evidence" value="ECO:0007669"/>
    <property type="project" value="InterPro"/>
</dbReference>
<dbReference type="SUPFAM" id="SSF57701">
    <property type="entry name" value="Zn2/Cys6 DNA-binding domain"/>
    <property type="match status" value="1"/>
</dbReference>
<protein>
    <recommendedName>
        <fullName evidence="2">Zn(2)-C6 fungal-type domain-containing protein</fullName>
    </recommendedName>
</protein>
<evidence type="ECO:0000259" key="2">
    <source>
        <dbReference type="PROSITE" id="PS50048"/>
    </source>
</evidence>
<name>A0A9P3PN82_LYOSH</name>
<dbReference type="InterPro" id="IPR036864">
    <property type="entry name" value="Zn2-C6_fun-type_DNA-bd_sf"/>
</dbReference>
<dbReference type="OrthoDB" id="39175at2759"/>
<evidence type="ECO:0000313" key="4">
    <source>
        <dbReference type="Proteomes" id="UP001063166"/>
    </source>
</evidence>
<dbReference type="Proteomes" id="UP001063166">
    <property type="component" value="Unassembled WGS sequence"/>
</dbReference>
<dbReference type="InterPro" id="IPR001138">
    <property type="entry name" value="Zn2Cys6_DnaBD"/>
</dbReference>
<dbReference type="PROSITE" id="PS50048">
    <property type="entry name" value="ZN2_CY6_FUNGAL_2"/>
    <property type="match status" value="1"/>
</dbReference>
<feature type="compositionally biased region" description="Basic and acidic residues" evidence="1">
    <location>
        <begin position="297"/>
        <end position="315"/>
    </location>
</feature>
<dbReference type="EMBL" id="BRPK01000007">
    <property type="protein sequence ID" value="GLB39502.1"/>
    <property type="molecule type" value="Genomic_DNA"/>
</dbReference>
<dbReference type="Gene3D" id="4.10.240.10">
    <property type="entry name" value="Zn(2)-C6 fungal-type DNA-binding domain"/>
    <property type="match status" value="1"/>
</dbReference>
<evidence type="ECO:0000256" key="1">
    <source>
        <dbReference type="SAM" id="MobiDB-lite"/>
    </source>
</evidence>